<evidence type="ECO:0000256" key="1">
    <source>
        <dbReference type="HAMAP-Rule" id="MF_00226"/>
    </source>
</evidence>
<comment type="similarity">
    <text evidence="1">Belongs to the CinA family.</text>
</comment>
<dbReference type="InterPro" id="IPR050101">
    <property type="entry name" value="CinA"/>
</dbReference>
<dbReference type="InterPro" id="IPR036425">
    <property type="entry name" value="MoaB/Mog-like_dom_sf"/>
</dbReference>
<dbReference type="NCBIfam" id="TIGR00199">
    <property type="entry name" value="PncC_domain"/>
    <property type="match status" value="1"/>
</dbReference>
<dbReference type="InterPro" id="IPR001453">
    <property type="entry name" value="MoaB/Mog_dom"/>
</dbReference>
<organism evidence="3 4">
    <name type="scientific">Mangrovibacillus cuniculi</name>
    <dbReference type="NCBI Taxonomy" id="2593652"/>
    <lineage>
        <taxon>Bacteria</taxon>
        <taxon>Bacillati</taxon>
        <taxon>Bacillota</taxon>
        <taxon>Bacilli</taxon>
        <taxon>Bacillales</taxon>
        <taxon>Bacillaceae</taxon>
        <taxon>Mangrovibacillus</taxon>
    </lineage>
</organism>
<dbReference type="InterPro" id="IPR008135">
    <property type="entry name" value="Competence-induced_CinA"/>
</dbReference>
<dbReference type="InterPro" id="IPR036653">
    <property type="entry name" value="CinA-like_C"/>
</dbReference>
<protein>
    <recommendedName>
        <fullName evidence="1">Putative competence-damage inducible protein</fullName>
    </recommendedName>
</protein>
<dbReference type="SUPFAM" id="SSF142433">
    <property type="entry name" value="CinA-like"/>
    <property type="match status" value="1"/>
</dbReference>
<dbReference type="PIRSF" id="PIRSF006728">
    <property type="entry name" value="CinA"/>
    <property type="match status" value="1"/>
</dbReference>
<dbReference type="InterPro" id="IPR008136">
    <property type="entry name" value="CinA_C"/>
</dbReference>
<dbReference type="NCBIfam" id="TIGR00200">
    <property type="entry name" value="cinA_nterm"/>
    <property type="match status" value="1"/>
</dbReference>
<evidence type="ECO:0000313" key="3">
    <source>
        <dbReference type="EMBL" id="QPC46412.1"/>
    </source>
</evidence>
<dbReference type="Pfam" id="PF18146">
    <property type="entry name" value="CinA_KH"/>
    <property type="match status" value="1"/>
</dbReference>
<dbReference type="RefSeq" id="WP_239673935.1">
    <property type="nucleotide sequence ID" value="NZ_CP049742.1"/>
</dbReference>
<evidence type="ECO:0000313" key="4">
    <source>
        <dbReference type="Proteomes" id="UP000593626"/>
    </source>
</evidence>
<dbReference type="AlphaFoldDB" id="A0A7S8CAH6"/>
<dbReference type="Gene3D" id="3.90.950.20">
    <property type="entry name" value="CinA-like"/>
    <property type="match status" value="1"/>
</dbReference>
<dbReference type="HAMAP" id="MF_00226_B">
    <property type="entry name" value="CinA_B"/>
    <property type="match status" value="1"/>
</dbReference>
<reference evidence="3 4" key="1">
    <citation type="submission" date="2019-07" db="EMBL/GenBank/DDBJ databases">
        <title>Genome sequence of 2 isolates from Red Sea Mangroves.</title>
        <authorList>
            <person name="Sefrji F."/>
            <person name="Michoud G."/>
            <person name="Merlino G."/>
            <person name="Daffonchio D."/>
        </authorList>
    </citation>
    <scope>NUCLEOTIDE SEQUENCE [LARGE SCALE GENOMIC DNA]</scope>
    <source>
        <strain evidence="3 4">R1DC41</strain>
    </source>
</reference>
<dbReference type="PANTHER" id="PTHR13939:SF0">
    <property type="entry name" value="NMN AMIDOHYDROLASE-LIKE PROTEIN YFAY"/>
    <property type="match status" value="1"/>
</dbReference>
<dbReference type="CDD" id="cd00885">
    <property type="entry name" value="cinA"/>
    <property type="match status" value="1"/>
</dbReference>
<feature type="domain" description="MoaB/Mog" evidence="2">
    <location>
        <begin position="4"/>
        <end position="171"/>
    </location>
</feature>
<dbReference type="PANTHER" id="PTHR13939">
    <property type="entry name" value="NICOTINAMIDE-NUCLEOTIDE AMIDOHYDROLASE PNCC"/>
    <property type="match status" value="1"/>
</dbReference>
<name>A0A7S8CAH6_9BACI</name>
<dbReference type="EMBL" id="CP049742">
    <property type="protein sequence ID" value="QPC46412.1"/>
    <property type="molecule type" value="Genomic_DNA"/>
</dbReference>
<dbReference type="NCBIfam" id="NF001813">
    <property type="entry name" value="PRK00549.1"/>
    <property type="match status" value="1"/>
</dbReference>
<dbReference type="Pfam" id="PF00994">
    <property type="entry name" value="MoCF_biosynth"/>
    <property type="match status" value="1"/>
</dbReference>
<dbReference type="NCBIfam" id="TIGR00177">
    <property type="entry name" value="molyb_syn"/>
    <property type="match status" value="1"/>
</dbReference>
<proteinExistence type="inferred from homology"/>
<dbReference type="Proteomes" id="UP000593626">
    <property type="component" value="Chromosome"/>
</dbReference>
<dbReference type="Gene3D" id="3.40.980.10">
    <property type="entry name" value="MoaB/Mog-like domain"/>
    <property type="match status" value="1"/>
</dbReference>
<dbReference type="Pfam" id="PF02464">
    <property type="entry name" value="CinA"/>
    <property type="match status" value="1"/>
</dbReference>
<dbReference type="InterPro" id="IPR041424">
    <property type="entry name" value="CinA_KH"/>
</dbReference>
<dbReference type="Gene3D" id="3.30.70.2860">
    <property type="match status" value="1"/>
</dbReference>
<dbReference type="SMART" id="SM00852">
    <property type="entry name" value="MoCF_biosynth"/>
    <property type="match status" value="1"/>
</dbReference>
<keyword evidence="4" id="KW-1185">Reference proteome</keyword>
<dbReference type="SUPFAM" id="SSF53218">
    <property type="entry name" value="Molybdenum cofactor biosynthesis proteins"/>
    <property type="match status" value="1"/>
</dbReference>
<accession>A0A7S8CAH6</accession>
<evidence type="ECO:0000259" key="2">
    <source>
        <dbReference type="SMART" id="SM00852"/>
    </source>
</evidence>
<gene>
    <name evidence="1" type="primary">cinA</name>
    <name evidence="3" type="ORF">G8O30_05245</name>
</gene>
<sequence length="414" mass="45410">MKAEIIAIGTELLLGQITNSNATYISSQSASAGIFVYHHTAVGDNKDRLEKVIQIAEDRSDLLIFTGGLGPTKDDLTKETIAKHLGTPLVLDKMALENIKDWFTKMNREMTPNNEKQALILEGSYVLKNDYGMAPGMVYEKAGKTYVLLPGPPNEMKPMVDNYLIPYLLSKRSDGSVLTSRVLKFYGIGEADLEHQLQDIIDEQSNPTVAPLAGDGEVTLRLTAFGENSSVNKKLLDEMESTIAKRVGAFIYGYDQETLWSSLLNKLRHKNLTLAVAESFTAGLFQSTFAAEAGASSVLKGGVVCYDKSVKTKLLKLDEETLESNGVYSEWCARELALSVRRLLNTSIGISFTGVAGPGAHANVDPGTIFMGIAWGEEEVETVKLSLVGSREAIRNRAVKWMADHLRKKVEQLK</sequence>
<dbReference type="KEGG" id="mcui:G8O30_05245"/>